<dbReference type="CDD" id="cd16454">
    <property type="entry name" value="RING-H2_PA-TM-RING"/>
    <property type="match status" value="1"/>
</dbReference>
<evidence type="ECO:0000313" key="8">
    <source>
        <dbReference type="Proteomes" id="UP000612746"/>
    </source>
</evidence>
<keyword evidence="1" id="KW-0479">Metal-binding</keyword>
<feature type="compositionally biased region" description="Low complexity" evidence="5">
    <location>
        <begin position="380"/>
        <end position="392"/>
    </location>
</feature>
<dbReference type="Proteomes" id="UP000612746">
    <property type="component" value="Unassembled WGS sequence"/>
</dbReference>
<dbReference type="PANTHER" id="PTHR45798:SF97">
    <property type="entry name" value="ALCOHOL-SENSITIVE RING FINGER PROTEIN 1"/>
    <property type="match status" value="1"/>
</dbReference>
<evidence type="ECO:0000313" key="7">
    <source>
        <dbReference type="EMBL" id="KAG2188606.1"/>
    </source>
</evidence>
<dbReference type="PROSITE" id="PS50089">
    <property type="entry name" value="ZF_RING_2"/>
    <property type="match status" value="1"/>
</dbReference>
<dbReference type="PROSITE" id="PS00518">
    <property type="entry name" value="ZF_RING_1"/>
    <property type="match status" value="1"/>
</dbReference>
<dbReference type="InterPro" id="IPR013083">
    <property type="entry name" value="Znf_RING/FYVE/PHD"/>
</dbReference>
<evidence type="ECO:0000256" key="3">
    <source>
        <dbReference type="ARBA" id="ARBA00022833"/>
    </source>
</evidence>
<evidence type="ECO:0000256" key="2">
    <source>
        <dbReference type="ARBA" id="ARBA00022771"/>
    </source>
</evidence>
<evidence type="ECO:0000259" key="6">
    <source>
        <dbReference type="PROSITE" id="PS50089"/>
    </source>
</evidence>
<keyword evidence="3" id="KW-0862">Zinc</keyword>
<comment type="caution">
    <text evidence="7">The sequence shown here is derived from an EMBL/GenBank/DDBJ whole genome shotgun (WGS) entry which is preliminary data.</text>
</comment>
<dbReference type="InterPro" id="IPR001841">
    <property type="entry name" value="Znf_RING"/>
</dbReference>
<reference evidence="7" key="1">
    <citation type="submission" date="2020-12" db="EMBL/GenBank/DDBJ databases">
        <title>Metabolic potential, ecology and presence of endohyphal bacteria is reflected in genomic diversity of Mucoromycotina.</title>
        <authorList>
            <person name="Muszewska A."/>
            <person name="Okrasinska A."/>
            <person name="Steczkiewicz K."/>
            <person name="Drgas O."/>
            <person name="Orlowska M."/>
            <person name="Perlinska-Lenart U."/>
            <person name="Aleksandrzak-Piekarczyk T."/>
            <person name="Szatraj K."/>
            <person name="Zielenkiewicz U."/>
            <person name="Pilsyk S."/>
            <person name="Malc E."/>
            <person name="Mieczkowski P."/>
            <person name="Kruszewska J.S."/>
            <person name="Biernat P."/>
            <person name="Pawlowska J."/>
        </authorList>
    </citation>
    <scope>NUCLEOTIDE SEQUENCE</scope>
    <source>
        <strain evidence="7">WA0000051536</strain>
    </source>
</reference>
<organism evidence="7 8">
    <name type="scientific">Umbelopsis vinacea</name>
    <dbReference type="NCBI Taxonomy" id="44442"/>
    <lineage>
        <taxon>Eukaryota</taxon>
        <taxon>Fungi</taxon>
        <taxon>Fungi incertae sedis</taxon>
        <taxon>Mucoromycota</taxon>
        <taxon>Mucoromycotina</taxon>
        <taxon>Umbelopsidomycetes</taxon>
        <taxon>Umbelopsidales</taxon>
        <taxon>Umbelopsidaceae</taxon>
        <taxon>Umbelopsis</taxon>
    </lineage>
</organism>
<dbReference type="InterPro" id="IPR052788">
    <property type="entry name" value="RING-type_E3_ligase_ATL"/>
</dbReference>
<accession>A0A8H7QA49</accession>
<dbReference type="Pfam" id="PF13639">
    <property type="entry name" value="zf-RING_2"/>
    <property type="match status" value="1"/>
</dbReference>
<dbReference type="EMBL" id="JAEPRA010000002">
    <property type="protein sequence ID" value="KAG2188606.1"/>
    <property type="molecule type" value="Genomic_DNA"/>
</dbReference>
<proteinExistence type="predicted"/>
<evidence type="ECO:0000256" key="5">
    <source>
        <dbReference type="SAM" id="MobiDB-lite"/>
    </source>
</evidence>
<gene>
    <name evidence="7" type="ORF">INT44_001361</name>
</gene>
<dbReference type="SMART" id="SM00184">
    <property type="entry name" value="RING"/>
    <property type="match status" value="1"/>
</dbReference>
<evidence type="ECO:0000256" key="1">
    <source>
        <dbReference type="ARBA" id="ARBA00022723"/>
    </source>
</evidence>
<dbReference type="AlphaFoldDB" id="A0A8H7QA49"/>
<dbReference type="SUPFAM" id="SSF57850">
    <property type="entry name" value="RING/U-box"/>
    <property type="match status" value="1"/>
</dbReference>
<dbReference type="PANTHER" id="PTHR45798">
    <property type="entry name" value="RING-H2 FINGER PROTEIN ATL61-RELATED-RELATED"/>
    <property type="match status" value="1"/>
</dbReference>
<dbReference type="GO" id="GO:0008270">
    <property type="term" value="F:zinc ion binding"/>
    <property type="evidence" value="ECO:0007669"/>
    <property type="project" value="UniProtKB-KW"/>
</dbReference>
<dbReference type="OrthoDB" id="8062037at2759"/>
<sequence length="455" mass="49165">MVQAQTPSNPFFLHTLWQYTGTDMSVGVANLSTSEVASSQLFQTIAPYEDQSVSQVNDRVLLKFGTACNATTNYTTIQNLNSNVIASVNNVSISIIALIERSADCYWAEKIATAQAISSANNLLLKAVLIYDNITYMNTNPVVSDAEGTTSTPSYPAGLPNAQNITFMADYNVNPSNLALATYFISNAYGSNLSSLADSANAQSAGSNKMVWLVRPVLAPVCWSNCPDGFTSMISSAKAAVLLRWYRMRRYNAQLGRGDIERGIPLHNRPVNKVHPLPVDILNTYPIEKYSPTLVKNGSCAICLDDFVVDSNDIRVLPCGHGFCTGCIDPWLTDKSPLCPICKHDCLPAELRKNADLVEQNNAVQLGAASPFTTPSAAAAAALASTSTPAPSLHSPDVHTEMSEEPSPETSNHDQHTVLEGTSVDHQNVEETHMTPPHTPQDADATDTERHPVTH</sequence>
<name>A0A8H7QA49_9FUNG</name>
<keyword evidence="2 4" id="KW-0863">Zinc-finger</keyword>
<feature type="region of interest" description="Disordered" evidence="5">
    <location>
        <begin position="380"/>
        <end position="455"/>
    </location>
</feature>
<evidence type="ECO:0000256" key="4">
    <source>
        <dbReference type="PROSITE-ProRule" id="PRU00175"/>
    </source>
</evidence>
<dbReference type="InterPro" id="IPR017907">
    <property type="entry name" value="Znf_RING_CS"/>
</dbReference>
<feature type="domain" description="RING-type" evidence="6">
    <location>
        <begin position="300"/>
        <end position="343"/>
    </location>
</feature>
<protein>
    <recommendedName>
        <fullName evidence="6">RING-type domain-containing protein</fullName>
    </recommendedName>
</protein>
<dbReference type="Gene3D" id="3.30.40.10">
    <property type="entry name" value="Zinc/RING finger domain, C3HC4 (zinc finger)"/>
    <property type="match status" value="1"/>
</dbReference>
<keyword evidence="8" id="KW-1185">Reference proteome</keyword>